<organism evidence="1">
    <name type="scientific">bioreactor metagenome</name>
    <dbReference type="NCBI Taxonomy" id="1076179"/>
    <lineage>
        <taxon>unclassified sequences</taxon>
        <taxon>metagenomes</taxon>
        <taxon>ecological metagenomes</taxon>
    </lineage>
</organism>
<proteinExistence type="predicted"/>
<sequence length="79" mass="8303">MLAATEYRLALMPPAAGVRSVVASDVKLLTTLMLPAVIIPSLVSEASNVPAAYEYPVIRPAEATANVMLSTFAFAVELP</sequence>
<evidence type="ECO:0000313" key="1">
    <source>
        <dbReference type="EMBL" id="MPM34266.1"/>
    </source>
</evidence>
<dbReference type="AlphaFoldDB" id="A0A644Z0B3"/>
<accession>A0A644Z0B3</accession>
<reference evidence="1" key="1">
    <citation type="submission" date="2019-08" db="EMBL/GenBank/DDBJ databases">
        <authorList>
            <person name="Kucharzyk K."/>
            <person name="Murdoch R.W."/>
            <person name="Higgins S."/>
            <person name="Loffler F."/>
        </authorList>
    </citation>
    <scope>NUCLEOTIDE SEQUENCE</scope>
</reference>
<name>A0A644Z0B3_9ZZZZ</name>
<gene>
    <name evidence="1" type="ORF">SDC9_80848</name>
</gene>
<dbReference type="EMBL" id="VSSQ01006922">
    <property type="protein sequence ID" value="MPM34266.1"/>
    <property type="molecule type" value="Genomic_DNA"/>
</dbReference>
<comment type="caution">
    <text evidence="1">The sequence shown here is derived from an EMBL/GenBank/DDBJ whole genome shotgun (WGS) entry which is preliminary data.</text>
</comment>
<protein>
    <submittedName>
        <fullName evidence="1">Uncharacterized protein</fullName>
    </submittedName>
</protein>